<dbReference type="GeneID" id="54282826"/>
<keyword evidence="6" id="KW-1185">Reference proteome</keyword>
<dbReference type="AlphaFoldDB" id="A0A6A5XCJ2"/>
<feature type="region of interest" description="Disordered" evidence="1">
    <location>
        <begin position="596"/>
        <end position="617"/>
    </location>
</feature>
<dbReference type="Pfam" id="PF21046">
    <property type="entry name" value="Rad26-like_C"/>
    <property type="match status" value="1"/>
</dbReference>
<dbReference type="Pfam" id="PF12331">
    <property type="entry name" value="Rad26-like_helical_rpts"/>
    <property type="match status" value="1"/>
</dbReference>
<proteinExistence type="predicted"/>
<organism evidence="5 6">
    <name type="scientific">Aaosphaeria arxii CBS 175.79</name>
    <dbReference type="NCBI Taxonomy" id="1450172"/>
    <lineage>
        <taxon>Eukaryota</taxon>
        <taxon>Fungi</taxon>
        <taxon>Dikarya</taxon>
        <taxon>Ascomycota</taxon>
        <taxon>Pezizomycotina</taxon>
        <taxon>Dothideomycetes</taxon>
        <taxon>Pleosporomycetidae</taxon>
        <taxon>Pleosporales</taxon>
        <taxon>Pleosporales incertae sedis</taxon>
        <taxon>Aaosphaeria</taxon>
    </lineage>
</organism>
<gene>
    <name evidence="5" type="ORF">BU24DRAFT_399888</name>
</gene>
<evidence type="ECO:0000256" key="1">
    <source>
        <dbReference type="SAM" id="MobiDB-lite"/>
    </source>
</evidence>
<feature type="region of interest" description="Disordered" evidence="1">
    <location>
        <begin position="150"/>
        <end position="172"/>
    </location>
</feature>
<dbReference type="InterPro" id="IPR048379">
    <property type="entry name" value="Rad26-like_C"/>
</dbReference>
<feature type="domain" description="Rad26-like N-terminal" evidence="4">
    <location>
        <begin position="351"/>
        <end position="392"/>
    </location>
</feature>
<evidence type="ECO:0000259" key="3">
    <source>
        <dbReference type="Pfam" id="PF21046"/>
    </source>
</evidence>
<dbReference type="Proteomes" id="UP000799778">
    <property type="component" value="Unassembled WGS sequence"/>
</dbReference>
<feature type="region of interest" description="Disordered" evidence="1">
    <location>
        <begin position="49"/>
        <end position="76"/>
    </location>
</feature>
<feature type="compositionally biased region" description="Polar residues" evidence="1">
    <location>
        <begin position="110"/>
        <end position="119"/>
    </location>
</feature>
<dbReference type="OrthoDB" id="5245063at2759"/>
<dbReference type="RefSeq" id="XP_033378833.1">
    <property type="nucleotide sequence ID" value="XM_033525429.1"/>
</dbReference>
<feature type="region of interest" description="Disordered" evidence="1">
    <location>
        <begin position="108"/>
        <end position="136"/>
    </location>
</feature>
<evidence type="ECO:0000259" key="4">
    <source>
        <dbReference type="Pfam" id="PF21048"/>
    </source>
</evidence>
<reference evidence="5" key="1">
    <citation type="journal article" date="2020" name="Stud. Mycol.">
        <title>101 Dothideomycetes genomes: a test case for predicting lifestyles and emergence of pathogens.</title>
        <authorList>
            <person name="Haridas S."/>
            <person name="Albert R."/>
            <person name="Binder M."/>
            <person name="Bloem J."/>
            <person name="Labutti K."/>
            <person name="Salamov A."/>
            <person name="Andreopoulos B."/>
            <person name="Baker S."/>
            <person name="Barry K."/>
            <person name="Bills G."/>
            <person name="Bluhm B."/>
            <person name="Cannon C."/>
            <person name="Castanera R."/>
            <person name="Culley D."/>
            <person name="Daum C."/>
            <person name="Ezra D."/>
            <person name="Gonzalez J."/>
            <person name="Henrissat B."/>
            <person name="Kuo A."/>
            <person name="Liang C."/>
            <person name="Lipzen A."/>
            <person name="Lutzoni F."/>
            <person name="Magnuson J."/>
            <person name="Mondo S."/>
            <person name="Nolan M."/>
            <person name="Ohm R."/>
            <person name="Pangilinan J."/>
            <person name="Park H.-J."/>
            <person name="Ramirez L."/>
            <person name="Alfaro M."/>
            <person name="Sun H."/>
            <person name="Tritt A."/>
            <person name="Yoshinaga Y."/>
            <person name="Zwiers L.-H."/>
            <person name="Turgeon B."/>
            <person name="Goodwin S."/>
            <person name="Spatafora J."/>
            <person name="Crous P."/>
            <person name="Grigoriev I."/>
        </authorList>
    </citation>
    <scope>NUCLEOTIDE SEQUENCE</scope>
    <source>
        <strain evidence="5">CBS 175.79</strain>
    </source>
</reference>
<accession>A0A6A5XCJ2</accession>
<evidence type="ECO:0008006" key="7">
    <source>
        <dbReference type="Google" id="ProtNLM"/>
    </source>
</evidence>
<feature type="region of interest" description="Disordered" evidence="1">
    <location>
        <begin position="231"/>
        <end position="333"/>
    </location>
</feature>
<dbReference type="EMBL" id="ML978076">
    <property type="protein sequence ID" value="KAF2010494.1"/>
    <property type="molecule type" value="Genomic_DNA"/>
</dbReference>
<protein>
    <recommendedName>
        <fullName evidence="7">DNA repair protein Rad26</fullName>
    </recommendedName>
</protein>
<dbReference type="InterPro" id="IPR048380">
    <property type="entry name" value="Rad26-like_N"/>
</dbReference>
<sequence>MATVPPTFMNTNRNTHMDRHDDDFDFDDDGFDDLPDDALQELEFTAIRATQAQPAPFNAPVESNYGEEDEDELIDLRDQNGIPRQQSWANAPSQPSRARFDHVYAHNDYAQDNPSQNDSMDIDEQQPRRSQVDPQQLLLRVKKLEQEKARLNRDLQSEKSNAQKTAGEAATLRRRLNTVAREHDQSVRELRQSNDDALKKHRDEIQRLKQQNEQVQTNVMFAEHDKMADKATRVQKSHVSIRPKQHPVMSPSNTPKRRQKSISAQGGFGDGFGDEDMALASPSKTRAKSKPATPRQANKRKRNVTDQSPIPALQLSEPRQRANAASPFEPNEKGEAILRTNLQREDHRFQLLQRLVNNRSSNGKDRVLEAMTKYAFPSEPGKQLSSIVYDDLLACSLEHDVRTLAIKICHIFLSLWERSLDEAYYEPIFLYLDALHFILACEPSSTAVAICDTVVPLIMKSVDLVSIPIADAGLYGSVDELFSPAQRKITASIDALDCLDLLYAIVSACVSSPEAITHVWQLISFDFILVIVRSRQPLPTVQTMLRILSTSALPTSLGAIHPPATSPSHEQIISERQERRENELLERLTSMLDASLSTIPDPTTSPSQSPTSTHTYTPSQTLTFRLQVINLLTHFSILPHGTHRLLTNPLLLPRLITFLHAQLSTLYSAPTSPTHALTTKTLNTTFTLIYNLITSHPHTAAANKPPSSSPHDYSTFINERLALVPGGHHKFLVTLTRIAFSEGLVIEQGIDDAVVKGAEDLLDGWLTGPEGEQLLEVFEPGGTGDSGSLSVRH</sequence>
<evidence type="ECO:0000313" key="5">
    <source>
        <dbReference type="EMBL" id="KAF2010494.1"/>
    </source>
</evidence>
<feature type="domain" description="Rad26-like helical repeats" evidence="2">
    <location>
        <begin position="457"/>
        <end position="693"/>
    </location>
</feature>
<evidence type="ECO:0000259" key="2">
    <source>
        <dbReference type="Pfam" id="PF12331"/>
    </source>
</evidence>
<dbReference type="Pfam" id="PF21048">
    <property type="entry name" value="Rad26-like_N"/>
    <property type="match status" value="1"/>
</dbReference>
<feature type="compositionally biased region" description="Basic residues" evidence="1">
    <location>
        <begin position="233"/>
        <end position="245"/>
    </location>
</feature>
<name>A0A6A5XCJ2_9PLEO</name>
<feature type="region of interest" description="Disordered" evidence="1">
    <location>
        <begin position="1"/>
        <end position="21"/>
    </location>
</feature>
<evidence type="ECO:0000313" key="6">
    <source>
        <dbReference type="Proteomes" id="UP000799778"/>
    </source>
</evidence>
<feature type="domain" description="Rad26-like C-terminal" evidence="3">
    <location>
        <begin position="717"/>
        <end position="778"/>
    </location>
</feature>
<dbReference type="InterPro" id="IPR022093">
    <property type="entry name" value="Rad26-like_helical"/>
</dbReference>